<dbReference type="KEGG" id="btw:BF38_5847"/>
<dbReference type="Proteomes" id="UP001181533">
    <property type="component" value="Unassembled WGS sequence"/>
</dbReference>
<dbReference type="RefSeq" id="WP_000182299.1">
    <property type="nucleotide sequence ID" value="NZ_CP009334.1"/>
</dbReference>
<organism evidence="3 5">
    <name type="scientific">Bacillus thuringiensis</name>
    <dbReference type="NCBI Taxonomy" id="1428"/>
    <lineage>
        <taxon>Bacteria</taxon>
        <taxon>Bacillati</taxon>
        <taxon>Bacillota</taxon>
        <taxon>Bacilli</taxon>
        <taxon>Bacillales</taxon>
        <taxon>Bacillaceae</taxon>
        <taxon>Bacillus</taxon>
        <taxon>Bacillus cereus group</taxon>
    </lineage>
</organism>
<dbReference type="AlphaFoldDB" id="A0A0B5NNW0"/>
<evidence type="ECO:0000313" key="2">
    <source>
        <dbReference type="EMBL" id="MDR4174836.1"/>
    </source>
</evidence>
<evidence type="ECO:0000313" key="5">
    <source>
        <dbReference type="Proteomes" id="UP000501107"/>
    </source>
</evidence>
<protein>
    <recommendedName>
        <fullName evidence="6">Phage protein</fullName>
    </recommendedName>
</protein>
<reference evidence="3 5" key="3">
    <citation type="submission" date="2020-05" db="EMBL/GenBank/DDBJ databases">
        <title>FDA dAtabase for Regulatory Grade micrObial Sequences (FDA-ARGOS): Supporting development and validation of Infectious Disease Dx tests.</title>
        <authorList>
            <person name="Nelson B."/>
            <person name="Plummer A."/>
            <person name="Tallon L."/>
            <person name="Sadzewicz L."/>
            <person name="Zhao X."/>
            <person name="Vavikolanu K."/>
            <person name="Mehta A."/>
            <person name="Aluvathingal J."/>
            <person name="Nadendla S."/>
            <person name="Myers T."/>
            <person name="Yan Y."/>
            <person name="Sichtig H."/>
        </authorList>
    </citation>
    <scope>NUCLEOTIDE SEQUENCE [LARGE SCALE GENOMIC DNA]</scope>
    <source>
        <strain evidence="3 5">FDAARGOS_795</strain>
        <plasmid evidence="3 5">unnamed3</plasmid>
    </source>
</reference>
<dbReference type="EMBL" id="CP053979">
    <property type="protein sequence ID" value="QKH22714.1"/>
    <property type="molecule type" value="Genomic_DNA"/>
</dbReference>
<evidence type="ECO:0008006" key="6">
    <source>
        <dbReference type="Google" id="ProtNLM"/>
    </source>
</evidence>
<dbReference type="Proteomes" id="UP000501107">
    <property type="component" value="Plasmid unnamed3"/>
</dbReference>
<accession>A0A0B5NNW0</accession>
<geneLocation type="plasmid" evidence="1 4">
    <name>2</name>
</geneLocation>
<evidence type="ECO:0000313" key="4">
    <source>
        <dbReference type="Proteomes" id="UP000031876"/>
    </source>
</evidence>
<proteinExistence type="predicted"/>
<evidence type="ECO:0000313" key="3">
    <source>
        <dbReference type="EMBL" id="QKH22714.1"/>
    </source>
</evidence>
<geneLocation type="plasmid" evidence="3 5">
    <name>unnamed3</name>
</geneLocation>
<sequence>MTNKESIINALVRCHNAIVQLKELEELRKEAVEIDSTNLNLDYIMKKHNETVRVQEMYNRNIEKEYASYQAILKLAEELGYSEKELKHKSKLRVEEIIKSAEKEA</sequence>
<name>A0A0B5NNW0_BACTU</name>
<dbReference type="EMBL" id="CP009334">
    <property type="protein sequence ID" value="AJG73808.1"/>
    <property type="molecule type" value="Genomic_DNA"/>
</dbReference>
<reference evidence="2" key="2">
    <citation type="submission" date="2019-07" db="EMBL/GenBank/DDBJ databases">
        <title>Phylogenomic Reclassification of ATCC Bacillus Strains and Various Taxa within the Genus Bacillus.</title>
        <authorList>
            <person name="Riojas M.A."/>
            <person name="Frank A.M."/>
            <person name="Fenn S.L."/>
            <person name="King S.P."/>
            <person name="Brower S.M."/>
            <person name="Hazbon M.H."/>
        </authorList>
    </citation>
    <scope>NUCLEOTIDE SEQUENCE</scope>
    <source>
        <strain evidence="2">ATCC 35646</strain>
    </source>
</reference>
<dbReference type="Proteomes" id="UP000031876">
    <property type="component" value="Plasmid 2"/>
</dbReference>
<keyword evidence="3" id="KW-0614">Plasmid</keyword>
<reference evidence="1 4" key="1">
    <citation type="journal article" date="2015" name="Genome Announc.">
        <title>Complete genome sequences for 35 biothreat assay-relevant bacillus species.</title>
        <authorList>
            <person name="Johnson S.L."/>
            <person name="Daligault H.E."/>
            <person name="Davenport K.W."/>
            <person name="Jaissle J."/>
            <person name="Frey K.G."/>
            <person name="Ladner J.T."/>
            <person name="Broomall S.M."/>
            <person name="Bishop-Lilly K.A."/>
            <person name="Bruce D.C."/>
            <person name="Gibbons H.S."/>
            <person name="Coyne S.R."/>
            <person name="Lo C.C."/>
            <person name="Meincke L."/>
            <person name="Munk A.C."/>
            <person name="Koroleva G.I."/>
            <person name="Rosenzweig C.N."/>
            <person name="Palacios G.F."/>
            <person name="Redden C.L."/>
            <person name="Minogue T.D."/>
            <person name="Chain P.S."/>
        </authorList>
    </citation>
    <scope>NUCLEOTIDE SEQUENCE [LARGE SCALE GENOMIC DNA]</scope>
    <source>
        <strain evidence="1 4">HD1011</strain>
        <plasmid evidence="1 4">2</plasmid>
    </source>
</reference>
<dbReference type="EMBL" id="VKQN01000001">
    <property type="protein sequence ID" value="MDR4174836.1"/>
    <property type="molecule type" value="Genomic_DNA"/>
</dbReference>
<gene>
    <name evidence="1" type="ORF">BF38_5847</name>
    <name evidence="2" type="ORF">FO599_01655</name>
    <name evidence="3" type="ORF">FOC89_01640</name>
</gene>
<evidence type="ECO:0000313" key="1">
    <source>
        <dbReference type="EMBL" id="AJG73808.1"/>
    </source>
</evidence>